<feature type="transmembrane region" description="Helical" evidence="1">
    <location>
        <begin position="304"/>
        <end position="325"/>
    </location>
</feature>
<dbReference type="PIRSF" id="PIRSF037259">
    <property type="entry name" value="EcsB_ABC"/>
    <property type="match status" value="1"/>
</dbReference>
<protein>
    <submittedName>
        <fullName evidence="3">ABC transporter permease</fullName>
    </submittedName>
</protein>
<dbReference type="EMBL" id="JAOTML010000009">
    <property type="protein sequence ID" value="MCY3053867.1"/>
    <property type="molecule type" value="Genomic_DNA"/>
</dbReference>
<dbReference type="GeneID" id="35767623"/>
<feature type="transmembrane region" description="Helical" evidence="1">
    <location>
        <begin position="63"/>
        <end position="82"/>
    </location>
</feature>
<feature type="transmembrane region" description="Helical" evidence="1">
    <location>
        <begin position="103"/>
        <end position="121"/>
    </location>
</feature>
<name>A0A120I9W0_9LACT</name>
<dbReference type="RefSeq" id="WP_060778584.1">
    <property type="nucleotide sequence ID" value="NZ_CAJHLF010000007.1"/>
</dbReference>
<dbReference type="KEGG" id="aun:AWM73_06315"/>
<keyword evidence="1" id="KW-1133">Transmembrane helix</keyword>
<sequence length="411" mass="48412">MTFKELYPKRRQSQQKRIFRHFKYIFNDHFILALAFILAALAFQYSQWLKTLTSFNPLYQWGWLVIATALVMGIGHLASFLQKADTVFLLAREADFKDYFSQALIYSLLLPTGIYALFVGLSYPFLFIHQGLSASQVLAIFVIMVGLKALQLRSVLENFHFYKPSQRRLLMVLTAAYSFCQLYFAVRGKIFLALAFVFVMIVIYYLTSKNWQGEKQWDWLKITSEESQRQERVNQVLSLFVDVPTGQKAVKRRKYLDPMLMTSKNNPYYFLYQRAFCRSQDYFNLWLRLTVLATLLLYFLPSHLLTYCLGLLMLYASHFQILPLYRRYYKHPLMKIYPLDQGQALPAFRRFLYLPLGLQTGLLAISLLISKSWQDSVIFLILAGLVIILFTQVYLPRRLRGKNRLLEKLHR</sequence>
<keyword evidence="1" id="KW-0812">Transmembrane</keyword>
<dbReference type="OrthoDB" id="2447941at2"/>
<reference evidence="2" key="2">
    <citation type="submission" date="2022-09" db="EMBL/GenBank/DDBJ databases">
        <title>Aerococcus urinae taxonomy study.</title>
        <authorList>
            <person name="Christensen J."/>
            <person name="Senneby E."/>
        </authorList>
    </citation>
    <scope>NUCLEOTIDE SEQUENCE</scope>
    <source>
        <strain evidence="2">NLD-066-U95</strain>
    </source>
</reference>
<reference evidence="3 4" key="1">
    <citation type="submission" date="2020-12" db="EMBL/GenBank/DDBJ databases">
        <title>FDA dAtabase for Regulatory Grade micrObial Sequences (FDA-ARGOS): Supporting development and validation of Infectious Disease Dx tests.</title>
        <authorList>
            <person name="Sproer C."/>
            <person name="Gronow S."/>
            <person name="Severitt S."/>
            <person name="Schroder I."/>
            <person name="Tallon L."/>
            <person name="Sadzewicz L."/>
            <person name="Zhao X."/>
            <person name="Boylan J."/>
            <person name="Ott S."/>
            <person name="Bowen H."/>
            <person name="Vavikolanu K."/>
            <person name="Mehta A."/>
            <person name="Aluvathingal J."/>
            <person name="Nadendla S."/>
            <person name="Lowell S."/>
            <person name="Myers T."/>
            <person name="Yan Y."/>
            <person name="Sichtig H."/>
        </authorList>
    </citation>
    <scope>NUCLEOTIDE SEQUENCE [LARGE SCALE GENOMIC DNA]</scope>
    <source>
        <strain evidence="3 4">FDAARGOS_911</strain>
    </source>
</reference>
<evidence type="ECO:0000313" key="2">
    <source>
        <dbReference type="EMBL" id="MCY3053867.1"/>
    </source>
</evidence>
<dbReference type="AlphaFoldDB" id="A0A120I9W0"/>
<feature type="transmembrane region" description="Helical" evidence="1">
    <location>
        <begin position="168"/>
        <end position="184"/>
    </location>
</feature>
<dbReference type="Proteomes" id="UP000594771">
    <property type="component" value="Chromosome"/>
</dbReference>
<dbReference type="GO" id="GO:0016020">
    <property type="term" value="C:membrane"/>
    <property type="evidence" value="ECO:0007669"/>
    <property type="project" value="InterPro"/>
</dbReference>
<feature type="transmembrane region" description="Helical" evidence="1">
    <location>
        <begin position="282"/>
        <end position="298"/>
    </location>
</feature>
<evidence type="ECO:0000313" key="4">
    <source>
        <dbReference type="Proteomes" id="UP000594771"/>
    </source>
</evidence>
<dbReference type="Proteomes" id="UP001069145">
    <property type="component" value="Unassembled WGS sequence"/>
</dbReference>
<keyword evidence="5" id="KW-1185">Reference proteome</keyword>
<evidence type="ECO:0000256" key="1">
    <source>
        <dbReference type="SAM" id="Phobius"/>
    </source>
</evidence>
<gene>
    <name evidence="3" type="ORF">I6G68_03720</name>
    <name evidence="2" type="ORF">ODY43_07680</name>
</gene>
<dbReference type="EMBL" id="CP065662">
    <property type="protein sequence ID" value="QPS02176.1"/>
    <property type="molecule type" value="Genomic_DNA"/>
</dbReference>
<organism evidence="3 4">
    <name type="scientific">Aerococcus urinae</name>
    <dbReference type="NCBI Taxonomy" id="1376"/>
    <lineage>
        <taxon>Bacteria</taxon>
        <taxon>Bacillati</taxon>
        <taxon>Bacillota</taxon>
        <taxon>Bacilli</taxon>
        <taxon>Lactobacillales</taxon>
        <taxon>Aerococcaceae</taxon>
        <taxon>Aerococcus</taxon>
    </lineage>
</organism>
<feature type="transmembrane region" description="Helical" evidence="1">
    <location>
        <begin position="351"/>
        <end position="370"/>
    </location>
</feature>
<keyword evidence="1" id="KW-0472">Membrane</keyword>
<accession>A0A120I9W0</accession>
<dbReference type="InterPro" id="IPR010288">
    <property type="entry name" value="EcsB_ABC"/>
</dbReference>
<feature type="transmembrane region" description="Helical" evidence="1">
    <location>
        <begin position="21"/>
        <end position="43"/>
    </location>
</feature>
<evidence type="ECO:0000313" key="3">
    <source>
        <dbReference type="EMBL" id="QPS02176.1"/>
    </source>
</evidence>
<feature type="transmembrane region" description="Helical" evidence="1">
    <location>
        <begin position="190"/>
        <end position="207"/>
    </location>
</feature>
<proteinExistence type="predicted"/>
<evidence type="ECO:0000313" key="5">
    <source>
        <dbReference type="Proteomes" id="UP001069145"/>
    </source>
</evidence>
<feature type="transmembrane region" description="Helical" evidence="1">
    <location>
        <begin position="376"/>
        <end position="395"/>
    </location>
</feature>
<dbReference type="Pfam" id="PF05975">
    <property type="entry name" value="EcsB"/>
    <property type="match status" value="1"/>
</dbReference>